<evidence type="ECO:0000313" key="10">
    <source>
        <dbReference type="Proteomes" id="UP000012429"/>
    </source>
</evidence>
<name>N6UF21_9HYPH</name>
<evidence type="ECO:0000256" key="6">
    <source>
        <dbReference type="ARBA" id="ARBA00023136"/>
    </source>
</evidence>
<keyword evidence="10" id="KW-1185">Reference proteome</keyword>
<dbReference type="EMBL" id="AQHN01000013">
    <property type="protein sequence ID" value="ENN88773.1"/>
    <property type="molecule type" value="Genomic_DNA"/>
</dbReference>
<feature type="transmembrane region" description="Helical" evidence="8">
    <location>
        <begin position="142"/>
        <end position="158"/>
    </location>
</feature>
<keyword evidence="4 8" id="KW-0812">Transmembrane</keyword>
<dbReference type="STRING" id="363754.RHSP_43810"/>
<evidence type="ECO:0000256" key="2">
    <source>
        <dbReference type="ARBA" id="ARBA00022448"/>
    </source>
</evidence>
<feature type="transmembrane region" description="Helical" evidence="8">
    <location>
        <begin position="218"/>
        <end position="235"/>
    </location>
</feature>
<comment type="caution">
    <text evidence="9">The sequence shown here is derived from an EMBL/GenBank/DDBJ whole genome shotgun (WGS) entry which is preliminary data.</text>
</comment>
<evidence type="ECO:0000256" key="7">
    <source>
        <dbReference type="SAM" id="MobiDB-lite"/>
    </source>
</evidence>
<evidence type="ECO:0000256" key="8">
    <source>
        <dbReference type="SAM" id="Phobius"/>
    </source>
</evidence>
<feature type="transmembrane region" description="Helical" evidence="8">
    <location>
        <begin position="117"/>
        <end position="135"/>
    </location>
</feature>
<keyword evidence="6 8" id="KW-0472">Membrane</keyword>
<reference evidence="9 10" key="1">
    <citation type="journal article" date="2012" name="BMC Genomics">
        <title>Genomic basis of broad host range and environmental adaptability of Rhizobium tropici CIAT 899 and Rhizobium sp. PRF 81 which are used in inoculants for common bean (Phaseolus vulgaris L.).</title>
        <authorList>
            <person name="Ormeno-Orrillo E."/>
            <person name="Menna P."/>
            <person name="Almeida L.G."/>
            <person name="Ollero F.J."/>
            <person name="Nicolas M.F."/>
            <person name="Pains Rodrigues E."/>
            <person name="Shigueyoshi Nakatani A."/>
            <person name="Silva Batista J.S."/>
            <person name="Oliveira Chueire L.M."/>
            <person name="Souza R.C."/>
            <person name="Ribeiro Vasconcelos A.T."/>
            <person name="Megias M."/>
            <person name="Hungria M."/>
            <person name="Martinez-Romero E."/>
        </authorList>
    </citation>
    <scope>NUCLEOTIDE SEQUENCE [LARGE SCALE GENOMIC DNA]</scope>
    <source>
        <strain evidence="9 10">PRF 81</strain>
    </source>
</reference>
<dbReference type="Proteomes" id="UP000012429">
    <property type="component" value="Unassembled WGS sequence"/>
</dbReference>
<organism evidence="9 10">
    <name type="scientific">Rhizobium freirei PRF 81</name>
    <dbReference type="NCBI Taxonomy" id="363754"/>
    <lineage>
        <taxon>Bacteria</taxon>
        <taxon>Pseudomonadati</taxon>
        <taxon>Pseudomonadota</taxon>
        <taxon>Alphaproteobacteria</taxon>
        <taxon>Hyphomicrobiales</taxon>
        <taxon>Rhizobiaceae</taxon>
        <taxon>Rhizobium/Agrobacterium group</taxon>
        <taxon>Rhizobium</taxon>
    </lineage>
</organism>
<proteinExistence type="predicted"/>
<dbReference type="PANTHER" id="PTHR30509:SF9">
    <property type="entry name" value="MULTIDRUG RESISTANCE PROTEIN MDTO"/>
    <property type="match status" value="1"/>
</dbReference>
<feature type="transmembrane region" description="Helical" evidence="8">
    <location>
        <begin position="164"/>
        <end position="180"/>
    </location>
</feature>
<dbReference type="GO" id="GO:0022857">
    <property type="term" value="F:transmembrane transporter activity"/>
    <property type="evidence" value="ECO:0007669"/>
    <property type="project" value="InterPro"/>
</dbReference>
<keyword evidence="5 8" id="KW-1133">Transmembrane helix</keyword>
<dbReference type="GO" id="GO:0005886">
    <property type="term" value="C:plasma membrane"/>
    <property type="evidence" value="ECO:0007669"/>
    <property type="project" value="UniProtKB-SubCell"/>
</dbReference>
<keyword evidence="3" id="KW-1003">Cell membrane</keyword>
<dbReference type="Pfam" id="PF04632">
    <property type="entry name" value="FUSC"/>
    <property type="match status" value="1"/>
</dbReference>
<evidence type="ECO:0000256" key="5">
    <source>
        <dbReference type="ARBA" id="ARBA00022989"/>
    </source>
</evidence>
<protein>
    <recommendedName>
        <fullName evidence="11">FUSC family protein</fullName>
    </recommendedName>
</protein>
<feature type="region of interest" description="Disordered" evidence="7">
    <location>
        <begin position="64"/>
        <end position="86"/>
    </location>
</feature>
<dbReference type="PANTHER" id="PTHR30509">
    <property type="entry name" value="P-HYDROXYBENZOIC ACID EFFLUX PUMP SUBUNIT-RELATED"/>
    <property type="match status" value="1"/>
</dbReference>
<evidence type="ECO:0000256" key="3">
    <source>
        <dbReference type="ARBA" id="ARBA00022475"/>
    </source>
</evidence>
<accession>N6UF21</accession>
<evidence type="ECO:0000256" key="1">
    <source>
        <dbReference type="ARBA" id="ARBA00004651"/>
    </source>
</evidence>
<gene>
    <name evidence="9" type="ORF">RHSP_43810</name>
</gene>
<keyword evidence="2" id="KW-0813">Transport</keyword>
<dbReference type="PATRIC" id="fig|363754.4.peg.1348"/>
<dbReference type="AlphaFoldDB" id="N6UF21"/>
<evidence type="ECO:0008006" key="11">
    <source>
        <dbReference type="Google" id="ProtNLM"/>
    </source>
</evidence>
<dbReference type="InterPro" id="IPR006726">
    <property type="entry name" value="PHBA_efflux_AaeB/fusaric-R"/>
</dbReference>
<evidence type="ECO:0000256" key="4">
    <source>
        <dbReference type="ARBA" id="ARBA00022692"/>
    </source>
</evidence>
<comment type="subcellular location">
    <subcellularLocation>
        <location evidence="1">Cell membrane</location>
        <topology evidence="1">Multi-pass membrane protein</topology>
    </subcellularLocation>
</comment>
<evidence type="ECO:0000313" key="9">
    <source>
        <dbReference type="EMBL" id="ENN88773.1"/>
    </source>
</evidence>
<sequence>MPGFLSCCVLKRCRVAHLPRRTSFATAKMLPLSQECCRSRRHRRRGRGKTRTAIVNTHLQPESCAMTETSSRQSGPPTPPKTSSIQTKRAAIQALRVMIACTVTYGLSQLLNLQQGYWAVFTVLIVMQNSVGATAGMAVDRLVATVAGAALGGIAVFLTPHQPLPIGIALICVVGIASFVSMRAPRLRNAGLTAAIVMLTRSQAVPVEVFVIDRIAEITLGGVIGVLASLVILPTRSRTVVLDRFASALDVMAQILRTLAAGAEKGEAVSATEANIGLRQSLVAAEALLTDAQREHALWLARQGISDAIPRSLWRIRNDMTYVSHLLEAPFPAEVVAALGPQAARVMRSQAGFAEACGKALRNAGEVDSQRLSEADGALEAAFEAFQNSKAAQSIGFRESGRLFGLDFTLRRMRQNFLDLADRIRESQFN</sequence>